<comment type="caution">
    <text evidence="2">The sequence shown here is derived from an EMBL/GenBank/DDBJ whole genome shotgun (WGS) entry which is preliminary data.</text>
</comment>
<dbReference type="Gene3D" id="2.60.40.10">
    <property type="entry name" value="Immunoglobulins"/>
    <property type="match status" value="1"/>
</dbReference>
<reference evidence="2 3" key="1">
    <citation type="submission" date="2019-02" db="EMBL/GenBank/DDBJ databases">
        <title>Draft genome sequence of Muricauda sp. 176CP4-71.</title>
        <authorList>
            <person name="Park J.-S."/>
        </authorList>
    </citation>
    <scope>NUCLEOTIDE SEQUENCE [LARGE SCALE GENOMIC DNA]</scope>
    <source>
        <strain evidence="2 3">176CP4-71</strain>
    </source>
</reference>
<dbReference type="Proteomes" id="UP000291981">
    <property type="component" value="Unassembled WGS sequence"/>
</dbReference>
<feature type="signal peptide" evidence="1">
    <location>
        <begin position="1"/>
        <end position="24"/>
    </location>
</feature>
<evidence type="ECO:0008006" key="4">
    <source>
        <dbReference type="Google" id="ProtNLM"/>
    </source>
</evidence>
<name>A0A4Q8QF01_9FLAO</name>
<evidence type="ECO:0000256" key="1">
    <source>
        <dbReference type="SAM" id="SignalP"/>
    </source>
</evidence>
<dbReference type="AlphaFoldDB" id="A0A4Q8QF01"/>
<protein>
    <recommendedName>
        <fullName evidence="4">Cadherin domain-containing protein</fullName>
    </recommendedName>
</protein>
<organism evidence="2 3">
    <name type="scientific">Flagellimonas allohymeniacidonis</name>
    <dbReference type="NCBI Taxonomy" id="2517819"/>
    <lineage>
        <taxon>Bacteria</taxon>
        <taxon>Pseudomonadati</taxon>
        <taxon>Bacteroidota</taxon>
        <taxon>Flavobacteriia</taxon>
        <taxon>Flavobacteriales</taxon>
        <taxon>Flavobacteriaceae</taxon>
        <taxon>Flagellimonas</taxon>
    </lineage>
</organism>
<sequence>MKNQIFPALLSLFLLFFLSCSSDSGEETPQPDTQAPTVDFNIAGATSSGSTPIVVSNEIIINVDARDAGGVAKVEAFIDDQKVGEDTSAPYQIVIDVTGFESKLAQTSKFKNYTLKITVTDTSGNTSSKEQLINIENKTPLITINFPPNQPLNSDIVEFYVFASSLNGEVLGIERVQTNDTSIILSTTASFSSTDMFMLTFAELNDLGIARFSTISNLTTGSLPEINLDTYPQYELRPGNQSFQATGFDTLSDIVLSGFGIAYIASIDYSSFNSVQIDRFECVSCDDVSSDFLYLTMKDSEVPYRYLTLDWDTAEDFIFTPNLFTDQGLENRTIQMNKASGLPIDYTNFRLVGYFGQNDFENNFYHLIDTGKSSAPDNLNSTYIFNDIFDQYSYEVTIDGYYTNRIGIPVSSVTTLDWTLDYTVSERNISIEKNSTNEVLGKVILGSQIVDANYIPYSWELIFDSQLANEVNIPEIPEEIKSWEFYDAFSTRDLQVRQVEIKRYENIIDFNDYLEKIISSNKRPFSVSNTIESIFLNSESNIHGAVDDWLVD</sequence>
<gene>
    <name evidence="2" type="ORF">EW142_00025</name>
</gene>
<dbReference type="Pfam" id="PF17957">
    <property type="entry name" value="Big_7"/>
    <property type="match status" value="1"/>
</dbReference>
<keyword evidence="1" id="KW-0732">Signal</keyword>
<dbReference type="InterPro" id="IPR013783">
    <property type="entry name" value="Ig-like_fold"/>
</dbReference>
<evidence type="ECO:0000313" key="2">
    <source>
        <dbReference type="EMBL" id="TAI48237.1"/>
    </source>
</evidence>
<proteinExistence type="predicted"/>
<dbReference type="OrthoDB" id="1415210at2"/>
<accession>A0A4Q8QF01</accession>
<feature type="chain" id="PRO_5020773883" description="Cadherin domain-containing protein" evidence="1">
    <location>
        <begin position="25"/>
        <end position="552"/>
    </location>
</feature>
<dbReference type="EMBL" id="SGIU01000001">
    <property type="protein sequence ID" value="TAI48237.1"/>
    <property type="molecule type" value="Genomic_DNA"/>
</dbReference>
<evidence type="ECO:0000313" key="3">
    <source>
        <dbReference type="Proteomes" id="UP000291981"/>
    </source>
</evidence>
<keyword evidence="3" id="KW-1185">Reference proteome</keyword>
<dbReference type="PROSITE" id="PS51257">
    <property type="entry name" value="PROKAR_LIPOPROTEIN"/>
    <property type="match status" value="1"/>
</dbReference>
<dbReference type="RefSeq" id="WP_130607879.1">
    <property type="nucleotide sequence ID" value="NZ_SGIU01000001.1"/>
</dbReference>